<dbReference type="Proteomes" id="UP000215086">
    <property type="component" value="Chromosome"/>
</dbReference>
<sequence>MLVLAAGCSGSNSFLRKKKTSQDIPLPPGIVAPREKLQNWQKLVKSATSPSAKSNVARQLEEAFLKEDDPQLRAELLRLMGQLNLPPSDTLVERAKSDEEPSVRIQLCHLLAKSPSGSAVSVLSELALNDRDQDVRQAAIKALGRLHDPRANQVLAQLLRNRDPAIQYLAVQSLKQTTGKDFGMDLKQWEAYVYGGTPAGESQPALAEKASPRY</sequence>
<dbReference type="SMART" id="SM00567">
    <property type="entry name" value="EZ_HEAT"/>
    <property type="match status" value="2"/>
</dbReference>
<accession>A0A286RF46</accession>
<gene>
    <name evidence="1" type="ORF">THTE_1987</name>
</gene>
<reference evidence="1 2" key="1">
    <citation type="journal article" name="Front. Microbiol.">
        <title>Sugar Metabolism of the First Thermophilic Planctomycete Thermogutta terrifontis: Comparative Genomic and Transcriptomic Approaches.</title>
        <authorList>
            <person name="Elcheninov A.G."/>
            <person name="Menzel P."/>
            <person name="Gudbergsdottir S.R."/>
            <person name="Slesarev A.I."/>
            <person name="Kadnikov V.V."/>
            <person name="Krogh A."/>
            <person name="Bonch-Osmolovskaya E.A."/>
            <person name="Peng X."/>
            <person name="Kublanov I.V."/>
        </authorList>
    </citation>
    <scope>NUCLEOTIDE SEQUENCE [LARGE SCALE GENOMIC DNA]</scope>
    <source>
        <strain evidence="1 2">R1</strain>
    </source>
</reference>
<protein>
    <submittedName>
        <fullName evidence="1">Energy</fullName>
    </submittedName>
</protein>
<dbReference type="RefSeq" id="WP_157731908.1">
    <property type="nucleotide sequence ID" value="NZ_CP018477.1"/>
</dbReference>
<dbReference type="Gene3D" id="1.25.10.10">
    <property type="entry name" value="Leucine-rich Repeat Variant"/>
    <property type="match status" value="1"/>
</dbReference>
<evidence type="ECO:0000313" key="1">
    <source>
        <dbReference type="EMBL" id="ASV74589.1"/>
    </source>
</evidence>
<dbReference type="InterPro" id="IPR016024">
    <property type="entry name" value="ARM-type_fold"/>
</dbReference>
<name>A0A286RF46_9BACT</name>
<dbReference type="SUPFAM" id="SSF48371">
    <property type="entry name" value="ARM repeat"/>
    <property type="match status" value="1"/>
</dbReference>
<organism evidence="1 2">
    <name type="scientific">Thermogutta terrifontis</name>
    <dbReference type="NCBI Taxonomy" id="1331910"/>
    <lineage>
        <taxon>Bacteria</taxon>
        <taxon>Pseudomonadati</taxon>
        <taxon>Planctomycetota</taxon>
        <taxon>Planctomycetia</taxon>
        <taxon>Pirellulales</taxon>
        <taxon>Thermoguttaceae</taxon>
        <taxon>Thermogutta</taxon>
    </lineage>
</organism>
<keyword evidence="2" id="KW-1185">Reference proteome</keyword>
<dbReference type="EMBL" id="CP018477">
    <property type="protein sequence ID" value="ASV74589.1"/>
    <property type="molecule type" value="Genomic_DNA"/>
</dbReference>
<dbReference type="Pfam" id="PF13646">
    <property type="entry name" value="HEAT_2"/>
    <property type="match status" value="1"/>
</dbReference>
<dbReference type="InterPro" id="IPR011989">
    <property type="entry name" value="ARM-like"/>
</dbReference>
<evidence type="ECO:0000313" key="2">
    <source>
        <dbReference type="Proteomes" id="UP000215086"/>
    </source>
</evidence>
<dbReference type="OrthoDB" id="277499at2"/>
<proteinExistence type="predicted"/>
<dbReference type="KEGG" id="ttf:THTE_1987"/>
<dbReference type="InterPro" id="IPR004155">
    <property type="entry name" value="PBS_lyase_HEAT"/>
</dbReference>
<dbReference type="AlphaFoldDB" id="A0A286RF46"/>